<evidence type="ECO:0000256" key="1">
    <source>
        <dbReference type="SAM" id="Phobius"/>
    </source>
</evidence>
<dbReference type="Gene3D" id="1.20.1070.10">
    <property type="entry name" value="Rhodopsin 7-helix transmembrane proteins"/>
    <property type="match status" value="1"/>
</dbReference>
<dbReference type="InterPro" id="IPR019429">
    <property type="entry name" value="7TM_GPCR_serpentine_rcpt_Sri"/>
</dbReference>
<dbReference type="KEGG" id="cel:CELE_B0454.3"/>
<dbReference type="Bgee" id="WBGene00005540">
    <property type="expression patterns" value="Expressed in pharyngeal muscle cell (C elegans)"/>
</dbReference>
<name>O17171_CAEEL</name>
<accession>O17171</accession>
<feature type="transmembrane region" description="Helical" evidence="1">
    <location>
        <begin position="278"/>
        <end position="301"/>
    </location>
</feature>
<evidence type="ECO:0000313" key="4">
    <source>
        <dbReference type="WormBase" id="B0454.3"/>
    </source>
</evidence>
<feature type="transmembrane region" description="Helical" evidence="1">
    <location>
        <begin position="242"/>
        <end position="266"/>
    </location>
</feature>
<proteinExistence type="predicted"/>
<keyword evidence="3" id="KW-1185">Reference proteome</keyword>
<dbReference type="WormBase" id="B0454.3">
    <property type="protein sequence ID" value="CE25742"/>
    <property type="gene ID" value="WBGene00005540"/>
    <property type="gene designation" value="sri-28"/>
</dbReference>
<dbReference type="CTD" id="191903"/>
<evidence type="ECO:0000313" key="2">
    <source>
        <dbReference type="EMBL" id="CCD61969.1"/>
    </source>
</evidence>
<evidence type="ECO:0000313" key="3">
    <source>
        <dbReference type="Proteomes" id="UP000001940"/>
    </source>
</evidence>
<dbReference type="PhylomeDB" id="O17171"/>
<dbReference type="eggNOG" id="ENOG502TJC1">
    <property type="taxonomic scope" value="Eukaryota"/>
</dbReference>
<dbReference type="OMA" id="TYLICIS"/>
<dbReference type="HOGENOM" id="CLU_067919_1_0_1"/>
<dbReference type="AGR" id="WB:WBGene00005540"/>
<dbReference type="PANTHER" id="PTHR45830">
    <property type="entry name" value="SERPENTINE RECEPTOR, CLASS I"/>
    <property type="match status" value="1"/>
</dbReference>
<feature type="transmembrane region" description="Helical" evidence="1">
    <location>
        <begin position="15"/>
        <end position="37"/>
    </location>
</feature>
<dbReference type="Proteomes" id="UP000001940">
    <property type="component" value="Chromosome II"/>
</dbReference>
<dbReference type="SUPFAM" id="SSF81321">
    <property type="entry name" value="Family A G protein-coupled receptor-like"/>
    <property type="match status" value="1"/>
</dbReference>
<feature type="transmembrane region" description="Helical" evidence="1">
    <location>
        <begin position="89"/>
        <end position="114"/>
    </location>
</feature>
<keyword evidence="1" id="KW-0812">Transmembrane</keyword>
<dbReference type="Pfam" id="PF10327">
    <property type="entry name" value="7TM_GPCR_Sri"/>
    <property type="match status" value="1"/>
</dbReference>
<protein>
    <submittedName>
        <fullName evidence="2">Serpentine Receptor, class H</fullName>
    </submittedName>
</protein>
<keyword evidence="1" id="KW-0472">Membrane</keyword>
<reference evidence="2 3" key="1">
    <citation type="journal article" date="1998" name="Science">
        <title>Genome sequence of the nematode C. elegans: a platform for investigating biology.</title>
        <authorList>
            <consortium name="The C. elegans sequencing consortium"/>
            <person name="Sulson J.E."/>
            <person name="Waterston R."/>
        </authorList>
    </citation>
    <scope>NUCLEOTIDE SEQUENCE [LARGE SCALE GENOMIC DNA]</scope>
    <source>
        <strain evidence="2 3">Bristol N2</strain>
    </source>
</reference>
<feature type="transmembrane region" description="Helical" evidence="1">
    <location>
        <begin position="198"/>
        <end position="222"/>
    </location>
</feature>
<dbReference type="GeneID" id="191903"/>
<feature type="transmembrane region" description="Helical" evidence="1">
    <location>
        <begin position="135"/>
        <end position="159"/>
    </location>
</feature>
<dbReference type="EMBL" id="BX284602">
    <property type="protein sequence ID" value="CCD61969.1"/>
    <property type="molecule type" value="Genomic_DNA"/>
</dbReference>
<dbReference type="OrthoDB" id="5862349at2759"/>
<gene>
    <name evidence="2 4" type="primary">sri-28</name>
    <name evidence="4" type="ORF">B0454.3</name>
    <name evidence="2" type="ORF">CELE_B0454.3</name>
</gene>
<dbReference type="AlphaFoldDB" id="O17171"/>
<sequence length="335" mass="38898">MSNPLNIDFEVPFHMIYHFYTTGTIAVCLNILVIYLILFHSGKLDSFRFYLLAFQIACTSSDVNIAFLIQPVGLFPICGGYGYGILARWFHWSSHTLMTLFTLFISIQIQVLTICFLRKHEAIMNLKSTVKSNNYWIYILTYIFCLSFSCLISFSIFIADATKEDQYKELQEHYPEYVDKFRELPEFVVYVINWRMKVFFVLTGFATLKTTVMVSFLVLRMFNALSAVKSRLSKNTIAKHKITLRSLVMQFMVTPISYVPAFMLLVVTLFPTEYSQQISWYSMMIATMHSILNSLVVITTYPEFRKTLMFWGKDSRSTNPILITSMIPSVSHRTS</sequence>
<dbReference type="PaxDb" id="6239-B0454.3"/>
<keyword evidence="2" id="KW-0675">Receptor</keyword>
<dbReference type="InParanoid" id="O17171"/>
<dbReference type="UCSC" id="B0454.3">
    <property type="organism name" value="c. elegans"/>
</dbReference>
<dbReference type="RefSeq" id="NP_494433.1">
    <property type="nucleotide sequence ID" value="NM_062032.6"/>
</dbReference>
<dbReference type="PANTHER" id="PTHR45830:SF12">
    <property type="entry name" value="G_PROTEIN_RECEP_F1_2 DOMAIN-CONTAINING PROTEIN-RELATED"/>
    <property type="match status" value="1"/>
</dbReference>
<keyword evidence="1" id="KW-1133">Transmembrane helix</keyword>
<organism evidence="2 3">
    <name type="scientific">Caenorhabditis elegans</name>
    <dbReference type="NCBI Taxonomy" id="6239"/>
    <lineage>
        <taxon>Eukaryota</taxon>
        <taxon>Metazoa</taxon>
        <taxon>Ecdysozoa</taxon>
        <taxon>Nematoda</taxon>
        <taxon>Chromadorea</taxon>
        <taxon>Rhabditida</taxon>
        <taxon>Rhabditina</taxon>
        <taxon>Rhabditomorpha</taxon>
        <taxon>Rhabditoidea</taxon>
        <taxon>Rhabditidae</taxon>
        <taxon>Peloderinae</taxon>
        <taxon>Caenorhabditis</taxon>
    </lineage>
</organism>
<dbReference type="FunCoup" id="O17171">
    <property type="interactions" value="1"/>
</dbReference>